<evidence type="ECO:0000313" key="3">
    <source>
        <dbReference type="EMBL" id="MDN4171542.1"/>
    </source>
</evidence>
<sequence length="300" mass="30545">MSRTRPVLGSTLAGVVLLAGALTSTGALLTPALADEPSNDDFANAQAIPTTGGTVTGDNTEATGQDGEPNHADSDWEEPLASMWYSWTASADGATVVHTCTGTTFDSRLAVYTGTALRTVTEVAANDDSQGSTCRGSLFSEVSFTAVAGTTYRIAVDSVEGIDDGEPVGAFSLTVVAPEGSGGPVDPEPVDPPQTYTMKRFIPTCAGVTATSTKTCGAKATKISFTRLPAVKKAVAGLRAQGFPITLKVTEKPAGSQNAAIAAALRKSGKGGEVLTQSIAPRAVVDDQSTTVLKVAVFAG</sequence>
<evidence type="ECO:0000256" key="1">
    <source>
        <dbReference type="SAM" id="MobiDB-lite"/>
    </source>
</evidence>
<gene>
    <name evidence="3" type="ORF">QWY28_01155</name>
</gene>
<protein>
    <recommendedName>
        <fullName evidence="5">PASTA domain-containing protein</fullName>
    </recommendedName>
</protein>
<accession>A0ABT8FAX0</accession>
<dbReference type="Proteomes" id="UP001168620">
    <property type="component" value="Unassembled WGS sequence"/>
</dbReference>
<keyword evidence="4" id="KW-1185">Reference proteome</keyword>
<evidence type="ECO:0000313" key="4">
    <source>
        <dbReference type="Proteomes" id="UP001168620"/>
    </source>
</evidence>
<dbReference type="RefSeq" id="WP_300950468.1">
    <property type="nucleotide sequence ID" value="NZ_JAUHJQ010000001.1"/>
</dbReference>
<evidence type="ECO:0008006" key="5">
    <source>
        <dbReference type="Google" id="ProtNLM"/>
    </source>
</evidence>
<feature type="signal peptide" evidence="2">
    <location>
        <begin position="1"/>
        <end position="34"/>
    </location>
</feature>
<feature type="region of interest" description="Disordered" evidence="1">
    <location>
        <begin position="40"/>
        <end position="74"/>
    </location>
</feature>
<reference evidence="3" key="1">
    <citation type="submission" date="2023-06" db="EMBL/GenBank/DDBJ databases">
        <title>Draft genome sequence of Nocardioides sp. SOB77.</title>
        <authorList>
            <person name="Zhang G."/>
        </authorList>
    </citation>
    <scope>NUCLEOTIDE SEQUENCE</scope>
    <source>
        <strain evidence="3">SOB77</strain>
    </source>
</reference>
<dbReference type="Gene3D" id="2.60.120.380">
    <property type="match status" value="1"/>
</dbReference>
<feature type="chain" id="PRO_5045998481" description="PASTA domain-containing protein" evidence="2">
    <location>
        <begin position="35"/>
        <end position="300"/>
    </location>
</feature>
<organism evidence="3 4">
    <name type="scientific">Nocardioides oceani</name>
    <dbReference type="NCBI Taxonomy" id="3058369"/>
    <lineage>
        <taxon>Bacteria</taxon>
        <taxon>Bacillati</taxon>
        <taxon>Actinomycetota</taxon>
        <taxon>Actinomycetes</taxon>
        <taxon>Propionibacteriales</taxon>
        <taxon>Nocardioidaceae</taxon>
        <taxon>Nocardioides</taxon>
    </lineage>
</organism>
<proteinExistence type="predicted"/>
<evidence type="ECO:0000256" key="2">
    <source>
        <dbReference type="SAM" id="SignalP"/>
    </source>
</evidence>
<keyword evidence="2" id="KW-0732">Signal</keyword>
<name>A0ABT8FAX0_9ACTN</name>
<dbReference type="EMBL" id="JAUHJQ010000001">
    <property type="protein sequence ID" value="MDN4171542.1"/>
    <property type="molecule type" value="Genomic_DNA"/>
</dbReference>
<comment type="caution">
    <text evidence="3">The sequence shown here is derived from an EMBL/GenBank/DDBJ whole genome shotgun (WGS) entry which is preliminary data.</text>
</comment>
<feature type="compositionally biased region" description="Polar residues" evidence="1">
    <location>
        <begin position="47"/>
        <end position="63"/>
    </location>
</feature>